<dbReference type="Proteomes" id="UP001151760">
    <property type="component" value="Unassembled WGS sequence"/>
</dbReference>
<name>A0ABQ4XCT5_9ASTR</name>
<protein>
    <submittedName>
        <fullName evidence="1">Uncharacterized protein</fullName>
    </submittedName>
</protein>
<gene>
    <name evidence="1" type="ORF">Tco_0677648</name>
</gene>
<evidence type="ECO:0000313" key="1">
    <source>
        <dbReference type="EMBL" id="GJS63084.1"/>
    </source>
</evidence>
<reference evidence="1" key="2">
    <citation type="submission" date="2022-01" db="EMBL/GenBank/DDBJ databases">
        <authorList>
            <person name="Yamashiro T."/>
            <person name="Shiraishi A."/>
            <person name="Satake H."/>
            <person name="Nakayama K."/>
        </authorList>
    </citation>
    <scope>NUCLEOTIDE SEQUENCE</scope>
</reference>
<keyword evidence="2" id="KW-1185">Reference proteome</keyword>
<proteinExistence type="predicted"/>
<evidence type="ECO:0000313" key="2">
    <source>
        <dbReference type="Proteomes" id="UP001151760"/>
    </source>
</evidence>
<comment type="caution">
    <text evidence="1">The sequence shown here is derived from an EMBL/GenBank/DDBJ whole genome shotgun (WGS) entry which is preliminary data.</text>
</comment>
<reference evidence="1" key="1">
    <citation type="journal article" date="2022" name="Int. J. Mol. Sci.">
        <title>Draft Genome of Tanacetum Coccineum: Genomic Comparison of Closely Related Tanacetum-Family Plants.</title>
        <authorList>
            <person name="Yamashiro T."/>
            <person name="Shiraishi A."/>
            <person name="Nakayama K."/>
            <person name="Satake H."/>
        </authorList>
    </citation>
    <scope>NUCLEOTIDE SEQUENCE</scope>
</reference>
<sequence>MKRQKGNLYKTRKTVCMIGIPEETHKEKTQINNGCNITVKDVERLRQILTPTIHTLPNLEPVMQPYMLLSPFRDKASVARGEEHDIPLQDGVMQPLTPQTTHITPPDDVVLATNPILDKHSNEFGEKFSNITRVAEMADVSQSSYKTGKTKAGMKSHMRYGSNLSLPYPVLVARNWNLRSPRLVVMWYVLWKPSRDFTNPLGPPSGLKGLGYEIAKGARIKSSSLEIIT</sequence>
<organism evidence="1 2">
    <name type="scientific">Tanacetum coccineum</name>
    <dbReference type="NCBI Taxonomy" id="301880"/>
    <lineage>
        <taxon>Eukaryota</taxon>
        <taxon>Viridiplantae</taxon>
        <taxon>Streptophyta</taxon>
        <taxon>Embryophyta</taxon>
        <taxon>Tracheophyta</taxon>
        <taxon>Spermatophyta</taxon>
        <taxon>Magnoliopsida</taxon>
        <taxon>eudicotyledons</taxon>
        <taxon>Gunneridae</taxon>
        <taxon>Pentapetalae</taxon>
        <taxon>asterids</taxon>
        <taxon>campanulids</taxon>
        <taxon>Asterales</taxon>
        <taxon>Asteraceae</taxon>
        <taxon>Asteroideae</taxon>
        <taxon>Anthemideae</taxon>
        <taxon>Anthemidinae</taxon>
        <taxon>Tanacetum</taxon>
    </lineage>
</organism>
<dbReference type="EMBL" id="BQNB010009405">
    <property type="protein sequence ID" value="GJS63084.1"/>
    <property type="molecule type" value="Genomic_DNA"/>
</dbReference>
<accession>A0ABQ4XCT5</accession>